<evidence type="ECO:0000256" key="11">
    <source>
        <dbReference type="ARBA" id="ARBA00023136"/>
    </source>
</evidence>
<dbReference type="NCBIfam" id="NF002816">
    <property type="entry name" value="PRK02971.1-2"/>
    <property type="match status" value="1"/>
</dbReference>
<dbReference type="GO" id="GO:0009103">
    <property type="term" value="P:lipopolysaccharide biosynthetic process"/>
    <property type="evidence" value="ECO:0007669"/>
    <property type="project" value="UniProtKB-UniRule"/>
</dbReference>
<comment type="subunit">
    <text evidence="12">Heterodimer of ArnE and ArnF.</text>
</comment>
<comment type="similarity">
    <text evidence="12">Belongs to the ArnF family.</text>
</comment>
<comment type="caution">
    <text evidence="12">Lacks conserved residue(s) required for the propagation of feature annotation.</text>
</comment>
<name>A0A250B772_9GAMM</name>
<evidence type="ECO:0000313" key="14">
    <source>
        <dbReference type="Proteomes" id="UP000217182"/>
    </source>
</evidence>
<evidence type="ECO:0000313" key="13">
    <source>
        <dbReference type="EMBL" id="ATA21971.1"/>
    </source>
</evidence>
<dbReference type="InterPro" id="IPR000390">
    <property type="entry name" value="Small_drug/metabolite_transptr"/>
</dbReference>
<dbReference type="PANTHER" id="PTHR30561:SF9">
    <property type="entry name" value="4-AMINO-4-DEOXY-L-ARABINOSE-PHOSPHOUNDECAPRENOL FLIPPASE SUBUNIT ARNF-RELATED"/>
    <property type="match status" value="1"/>
</dbReference>
<evidence type="ECO:0000256" key="12">
    <source>
        <dbReference type="HAMAP-Rule" id="MF_00538"/>
    </source>
</evidence>
<keyword evidence="14" id="KW-1185">Reference proteome</keyword>
<keyword evidence="4 12" id="KW-0444">Lipid biosynthesis</keyword>
<dbReference type="EMBL" id="CP014136">
    <property type="protein sequence ID" value="ATA21971.1"/>
    <property type="molecule type" value="Genomic_DNA"/>
</dbReference>
<dbReference type="GO" id="GO:0005886">
    <property type="term" value="C:plasma membrane"/>
    <property type="evidence" value="ECO:0007669"/>
    <property type="project" value="UniProtKB-SubCell"/>
</dbReference>
<dbReference type="HAMAP" id="MF_00538">
    <property type="entry name" value="Flippase_ArnF"/>
    <property type="match status" value="1"/>
</dbReference>
<comment type="pathway">
    <text evidence="12">Bacterial outer membrane biogenesis; lipopolysaccharide biosynthesis.</text>
</comment>
<dbReference type="InterPro" id="IPR037185">
    <property type="entry name" value="EmrE-like"/>
</dbReference>
<keyword evidence="2 12" id="KW-0813">Transport</keyword>
<dbReference type="RefSeq" id="WP_095848558.1">
    <property type="nucleotide sequence ID" value="NZ_CP014136.1"/>
</dbReference>
<evidence type="ECO:0000256" key="8">
    <source>
        <dbReference type="ARBA" id="ARBA00022985"/>
    </source>
</evidence>
<feature type="transmembrane region" description="Helical" evidence="12">
    <location>
        <begin position="106"/>
        <end position="124"/>
    </location>
</feature>
<evidence type="ECO:0000256" key="3">
    <source>
        <dbReference type="ARBA" id="ARBA00022475"/>
    </source>
</evidence>
<evidence type="ECO:0000256" key="2">
    <source>
        <dbReference type="ARBA" id="ARBA00022448"/>
    </source>
</evidence>
<evidence type="ECO:0000256" key="5">
    <source>
        <dbReference type="ARBA" id="ARBA00022519"/>
    </source>
</evidence>
<keyword evidence="6 12" id="KW-0441">Lipid A biosynthesis</keyword>
<dbReference type="AlphaFoldDB" id="A0A250B772"/>
<dbReference type="Proteomes" id="UP000217182">
    <property type="component" value="Chromosome"/>
</dbReference>
<dbReference type="InterPro" id="IPR022832">
    <property type="entry name" value="Flippase_ArnF"/>
</dbReference>
<comment type="subcellular location">
    <subcellularLocation>
        <location evidence="12">Cell inner membrane</location>
        <topology evidence="12">Multi-pass membrane protein</topology>
    </subcellularLocation>
    <subcellularLocation>
        <location evidence="1">Cell membrane</location>
        <topology evidence="1">Multi-pass membrane protein</topology>
    </subcellularLocation>
</comment>
<evidence type="ECO:0000256" key="6">
    <source>
        <dbReference type="ARBA" id="ARBA00022556"/>
    </source>
</evidence>
<proteinExistence type="inferred from homology"/>
<evidence type="ECO:0000256" key="4">
    <source>
        <dbReference type="ARBA" id="ARBA00022516"/>
    </source>
</evidence>
<keyword evidence="3 12" id="KW-1003">Cell membrane</keyword>
<dbReference type="KEGG" id="gqu:AWC35_22995"/>
<sequence length="134" mass="14771">MKGKGYLWGIASVLLVTAAQLLMKWGMGQIPLLGYADISVLTIWLYQWQLLAVAGGVLGYALSMACWFFTLRYLPLNRAYPLLSLSYALVYVCAVLLPWFHESATLLKTLGMLFILLGVGLISSHRGNSAAKSR</sequence>
<gene>
    <name evidence="12" type="primary">arnF</name>
    <name evidence="13" type="ORF">AWC35_22995</name>
</gene>
<dbReference type="GO" id="GO:1901505">
    <property type="term" value="F:carbohydrate derivative transmembrane transporter activity"/>
    <property type="evidence" value="ECO:0007669"/>
    <property type="project" value="InterPro"/>
</dbReference>
<feature type="transmembrane region" description="Helical" evidence="12">
    <location>
        <begin position="82"/>
        <end position="100"/>
    </location>
</feature>
<protein>
    <recommendedName>
        <fullName evidence="12">Probable 4-amino-4-deoxy-L-arabinose-phosphoundecaprenol flippase subunit ArnF</fullName>
        <shortName evidence="12">L-Ara4N-phosphoundecaprenol flippase subunit ArnF</shortName>
    </recommendedName>
    <alternativeName>
        <fullName evidence="12">Undecaprenyl phosphate-aminoarabinose flippase subunit ArnF</fullName>
    </alternativeName>
</protein>
<dbReference type="GO" id="GO:0009245">
    <property type="term" value="P:lipid A biosynthetic process"/>
    <property type="evidence" value="ECO:0007669"/>
    <property type="project" value="UniProtKB-UniRule"/>
</dbReference>
<keyword evidence="8 12" id="KW-0448">Lipopolysaccharide biosynthesis</keyword>
<evidence type="ECO:0000256" key="1">
    <source>
        <dbReference type="ARBA" id="ARBA00004651"/>
    </source>
</evidence>
<keyword evidence="5 12" id="KW-0997">Cell inner membrane</keyword>
<dbReference type="OrthoDB" id="5592809at2"/>
<keyword evidence="10 12" id="KW-0443">Lipid metabolism</keyword>
<dbReference type="SUPFAM" id="SSF103481">
    <property type="entry name" value="Multidrug resistance efflux transporter EmrE"/>
    <property type="match status" value="1"/>
</dbReference>
<evidence type="ECO:0000256" key="10">
    <source>
        <dbReference type="ARBA" id="ARBA00023098"/>
    </source>
</evidence>
<dbReference type="PANTHER" id="PTHR30561">
    <property type="entry name" value="SMR FAMILY PROTON-DEPENDENT DRUG EFFLUX TRANSPORTER SUGE"/>
    <property type="match status" value="1"/>
</dbReference>
<reference evidence="13 14" key="1">
    <citation type="submission" date="2016-01" db="EMBL/GenBank/DDBJ databases">
        <authorList>
            <person name="Oliw E.H."/>
        </authorList>
    </citation>
    <scope>NUCLEOTIDE SEQUENCE [LARGE SCALE GENOMIC DNA]</scope>
    <source>
        <strain evidence="13 14">FRB97</strain>
    </source>
</reference>
<dbReference type="Gene3D" id="1.10.3730.20">
    <property type="match status" value="1"/>
</dbReference>
<keyword evidence="7 12" id="KW-0812">Transmembrane</keyword>
<evidence type="ECO:0000256" key="7">
    <source>
        <dbReference type="ARBA" id="ARBA00022692"/>
    </source>
</evidence>
<accession>A0A250B772</accession>
<organism evidence="13 14">
    <name type="scientific">Gibbsiella quercinecans</name>
    <dbReference type="NCBI Taxonomy" id="929813"/>
    <lineage>
        <taxon>Bacteria</taxon>
        <taxon>Pseudomonadati</taxon>
        <taxon>Pseudomonadota</taxon>
        <taxon>Gammaproteobacteria</taxon>
        <taxon>Enterobacterales</taxon>
        <taxon>Yersiniaceae</taxon>
        <taxon>Gibbsiella</taxon>
    </lineage>
</organism>
<keyword evidence="11 12" id="KW-0472">Membrane</keyword>
<keyword evidence="9 12" id="KW-1133">Transmembrane helix</keyword>
<dbReference type="UniPathway" id="UPA00030"/>
<feature type="transmembrane region" description="Helical" evidence="12">
    <location>
        <begin position="46"/>
        <end position="70"/>
    </location>
</feature>
<comment type="function">
    <text evidence="12">Translocates 4-amino-4-deoxy-L-arabinose-phosphoundecaprenol (alpha-L-Ara4N-phosphoundecaprenol) from the cytoplasmic to the periplasmic side of the inner membrane.</text>
</comment>
<evidence type="ECO:0000256" key="9">
    <source>
        <dbReference type="ARBA" id="ARBA00022989"/>
    </source>
</evidence>